<accession>A0ABY2K305</accession>
<evidence type="ECO:0000313" key="4">
    <source>
        <dbReference type="Proteomes" id="UP000297244"/>
    </source>
</evidence>
<dbReference type="InterPro" id="IPR002104">
    <property type="entry name" value="Integrase_catalytic"/>
</dbReference>
<dbReference type="Proteomes" id="UP000297244">
    <property type="component" value="Unassembled WGS sequence"/>
</dbReference>
<name>A0ABY2K305_9DEIN</name>
<dbReference type="RefSeq" id="WP_135344087.1">
    <property type="nucleotide sequence ID" value="NZ_ML214279.1"/>
</dbReference>
<dbReference type="PROSITE" id="PS51898">
    <property type="entry name" value="TYR_RECOMBINASE"/>
    <property type="match status" value="1"/>
</dbReference>
<dbReference type="Gene3D" id="1.10.443.10">
    <property type="entry name" value="Intergrase catalytic core"/>
    <property type="match status" value="1"/>
</dbReference>
<sequence>MGEKMPEEMGLPLEPWDYPEERKRIVGEALERWDERVLEEAVWAYLVRHRKRPDRAVPEAVGRFVRWLALQGRRWPKLEAGDLRAFLLEAKDRGFPGGPKGPLAWPTVERARRALRHLWPFLDWAGHPLPPQVEYPPQMAPVFHEPSPLSDGEWQALWRRAEEYAPAHWRPLLKVLLVLLGEVGLTLKEAVALWKDDLQGKRLLVRGERLREVPLTPLAQEVLEGWLPLREYLAGHQPLPYPHLLLNPSPRKGRGRPLGLEGAKWLMKEFTLFAGYEPREGRRTDLAHRLRWRAIRGYLKAGHPREKVAYWTGMRTLMLRGWEG</sequence>
<keyword evidence="4" id="KW-1185">Reference proteome</keyword>
<comment type="caution">
    <text evidence="3">The sequence shown here is derived from an EMBL/GenBank/DDBJ whole genome shotgun (WGS) entry which is preliminary data.</text>
</comment>
<proteinExistence type="predicted"/>
<protein>
    <submittedName>
        <fullName evidence="3">Recombinase XerD</fullName>
    </submittedName>
</protein>
<evidence type="ECO:0000259" key="2">
    <source>
        <dbReference type="PROSITE" id="PS51898"/>
    </source>
</evidence>
<reference evidence="3 4" key="1">
    <citation type="submission" date="2019-03" db="EMBL/GenBank/DDBJ databases">
        <title>Thermus tengchongensis species for the arsenic transformation mechanism.</title>
        <authorList>
            <person name="Yuan G.C."/>
        </authorList>
    </citation>
    <scope>NUCLEOTIDE SEQUENCE [LARGE SCALE GENOMIC DNA]</scope>
    <source>
        <strain evidence="3 4">15Y</strain>
    </source>
</reference>
<evidence type="ECO:0000256" key="1">
    <source>
        <dbReference type="ARBA" id="ARBA00023172"/>
    </source>
</evidence>
<dbReference type="SUPFAM" id="SSF56349">
    <property type="entry name" value="DNA breaking-rejoining enzymes"/>
    <property type="match status" value="1"/>
</dbReference>
<gene>
    <name evidence="3" type="ORF">E0489_13120</name>
</gene>
<feature type="domain" description="Tyr recombinase" evidence="2">
    <location>
        <begin position="144"/>
        <end position="324"/>
    </location>
</feature>
<keyword evidence="1" id="KW-0233">DNA recombination</keyword>
<dbReference type="EMBL" id="SKBL01000045">
    <property type="protein sequence ID" value="TFU14038.1"/>
    <property type="molecule type" value="Genomic_DNA"/>
</dbReference>
<organism evidence="3 4">
    <name type="scientific">Thermus tengchongensis</name>
    <dbReference type="NCBI Taxonomy" id="1214928"/>
    <lineage>
        <taxon>Bacteria</taxon>
        <taxon>Thermotogati</taxon>
        <taxon>Deinococcota</taxon>
        <taxon>Deinococci</taxon>
        <taxon>Thermales</taxon>
        <taxon>Thermaceae</taxon>
        <taxon>Thermus</taxon>
    </lineage>
</organism>
<evidence type="ECO:0000313" key="3">
    <source>
        <dbReference type="EMBL" id="TFU14038.1"/>
    </source>
</evidence>
<dbReference type="InterPro" id="IPR013762">
    <property type="entry name" value="Integrase-like_cat_sf"/>
</dbReference>
<dbReference type="InterPro" id="IPR011010">
    <property type="entry name" value="DNA_brk_join_enz"/>
</dbReference>